<dbReference type="KEGG" id="cms:CMS0372"/>
<proteinExistence type="predicted"/>
<reference evidence="2 3" key="1">
    <citation type="journal article" date="2008" name="J. Bacteriol.">
        <title>Genome of the actinomycete plant pathogen Clavibacter michiganensis subsp. sepedonicus suggests recent niche adaptation.</title>
        <authorList>
            <person name="Bentley S.D."/>
            <person name="Corton C."/>
            <person name="Brown S.E."/>
            <person name="Barron A."/>
            <person name="Clark L."/>
            <person name="Doggett J."/>
            <person name="Harris B."/>
            <person name="Ormond D."/>
            <person name="Quail M.A."/>
            <person name="May G."/>
            <person name="Francis D."/>
            <person name="Knudson D."/>
            <person name="Parkhill J."/>
            <person name="Ishimaru C.A."/>
        </authorList>
    </citation>
    <scope>NUCLEOTIDE SEQUENCE [LARGE SCALE GENOMIC DNA]</scope>
    <source>
        <strain evidence="3">ATCC 33113 / DSM 20744 / JCM 9667 / LMG 2889 / ICMP 2535 / C-1</strain>
    </source>
</reference>
<protein>
    <submittedName>
        <fullName evidence="2">Membrane protein</fullName>
    </submittedName>
</protein>
<organism evidence="2 3">
    <name type="scientific">Clavibacter sepedonicus</name>
    <name type="common">Clavibacter michiganensis subsp. sepedonicus</name>
    <dbReference type="NCBI Taxonomy" id="31964"/>
    <lineage>
        <taxon>Bacteria</taxon>
        <taxon>Bacillati</taxon>
        <taxon>Actinomycetota</taxon>
        <taxon>Actinomycetes</taxon>
        <taxon>Micrococcales</taxon>
        <taxon>Microbacteriaceae</taxon>
        <taxon>Clavibacter</taxon>
    </lineage>
</organism>
<dbReference type="eggNOG" id="COG2267">
    <property type="taxonomic scope" value="Bacteria"/>
</dbReference>
<evidence type="ECO:0000256" key="1">
    <source>
        <dbReference type="SAM" id="Coils"/>
    </source>
</evidence>
<evidence type="ECO:0000313" key="3">
    <source>
        <dbReference type="Proteomes" id="UP000001318"/>
    </source>
</evidence>
<keyword evidence="1" id="KW-0175">Coiled coil</keyword>
<feature type="coiled-coil region" evidence="1">
    <location>
        <begin position="546"/>
        <end position="591"/>
    </location>
</feature>
<keyword evidence="3" id="KW-1185">Reference proteome</keyword>
<name>B0RBU2_CLASE</name>
<dbReference type="EMBL" id="AM849034">
    <property type="protein sequence ID" value="CAQ00493.1"/>
    <property type="molecule type" value="Genomic_DNA"/>
</dbReference>
<dbReference type="Proteomes" id="UP000001318">
    <property type="component" value="Chromosome"/>
</dbReference>
<dbReference type="HOGENOM" id="CLU_031107_0_0_11"/>
<accession>B0RBU2</accession>
<gene>
    <name evidence="2" type="ordered locus">CMS0372</name>
</gene>
<dbReference type="SUPFAM" id="SSF53474">
    <property type="entry name" value="alpha/beta-Hydrolases"/>
    <property type="match status" value="1"/>
</dbReference>
<dbReference type="AlphaFoldDB" id="B0RBU2"/>
<dbReference type="InterPro" id="IPR029058">
    <property type="entry name" value="AB_hydrolase_fold"/>
</dbReference>
<dbReference type="STRING" id="31964.CMS0372"/>
<evidence type="ECO:0000313" key="2">
    <source>
        <dbReference type="EMBL" id="CAQ00493.1"/>
    </source>
</evidence>
<dbReference type="Gene3D" id="3.40.50.1820">
    <property type="entry name" value="alpha/beta hydrolase"/>
    <property type="match status" value="1"/>
</dbReference>
<sequence length="606" mass="64203">MEPPPMADGPVLVFLHGIGDGDKEDTWREHLTRGLAGLGYPDLVGVEVIAPKYSHALFGWDEKTALPGLTIKQPVREAARTNRREFEQRMGALEVRLGHEDPGPGVPFAEAAFSVALRDRRFTQARNYATDPQIRAQVLSLILARIPSEGDIVLVGHSLGSVIAADLLRRLPPEVRVTGFITIGSPLAHGSVNVDKLRDVLQEPPTNLGRWVNFWNFGDPVSAHRGLSSGFPWLIDFRITTHQVLIPAHRAAAYLSHGSVAAAIGFALFGSSSRELAHAETGAAVPLDESEVLTVLALRYGHLTAQRLTGSDRDRFVGALRLVQAAAVAQLKGRNEEEGRPLASAIARLAFDVTDAAAVAPEPVPGQHLTKETAAVVMTVLATENIIRPFEIAVAKADRQRAMEDLTAEMGLSSRFGADVFAAAKEAQDALTGARNGTWLRWGAVGAGAVAIIVATGGLALAAGAGLAGGAALTSALAAFGPGGMIGGLLTAGTLVSAGGGGIAFGLASPATTAETVESVVQTRLTATILRRRQGLEPDSGIWDLLAQTEIAVRREHERLDEFSDESSSVLKELTRKIVTIERAMKYLSENGMEPGVVEGVRDQTP</sequence>